<gene>
    <name evidence="6" type="ORF">A4R35_19980</name>
</gene>
<sequence>MKVEKTHAVGRPRDPELENRVYAAVLEVYNEAGWPGLTYDAIARRASVGKSALYLRWPTKEKLLLDALAARTLPLQLTDTGSVRQDLLSFARQMAAIYLGPDGWLLLRVALEAREYPELLGPMQEHFAKDILAARAIVRRAIERGELPAGTSATLLTDIIAGAVLNHLLATPHHLYQEMLQQLDRYLEHLVDFVLTGAVATPHPHATEAEGRQS</sequence>
<name>A0A328VQ22_9CHLR</name>
<accession>A0A328VQ22</accession>
<reference evidence="6 7" key="1">
    <citation type="submission" date="2016-08" db="EMBL/GenBank/DDBJ databases">
        <title>Analysis of Carbohydrate Active Enzymes in Thermogemmatispora T81 Reveals Carbohydrate Degradation Ability.</title>
        <authorList>
            <person name="Tomazini A."/>
            <person name="Lal S."/>
            <person name="Stott M."/>
            <person name="Henrissat B."/>
            <person name="Polikarpov I."/>
            <person name="Sparling R."/>
            <person name="Levin D.B."/>
        </authorList>
    </citation>
    <scope>NUCLEOTIDE SEQUENCE [LARGE SCALE GENOMIC DNA]</scope>
    <source>
        <strain evidence="6 7">T81</strain>
    </source>
</reference>
<dbReference type="OrthoDB" id="153250at2"/>
<dbReference type="InterPro" id="IPR036271">
    <property type="entry name" value="Tet_transcr_reg_TetR-rel_C_sf"/>
</dbReference>
<dbReference type="PANTHER" id="PTHR30055">
    <property type="entry name" value="HTH-TYPE TRANSCRIPTIONAL REGULATOR RUTR"/>
    <property type="match status" value="1"/>
</dbReference>
<dbReference type="InterPro" id="IPR009057">
    <property type="entry name" value="Homeodomain-like_sf"/>
</dbReference>
<dbReference type="Proteomes" id="UP000248706">
    <property type="component" value="Unassembled WGS sequence"/>
</dbReference>
<dbReference type="Gene3D" id="1.10.10.60">
    <property type="entry name" value="Homeodomain-like"/>
    <property type="match status" value="1"/>
</dbReference>
<proteinExistence type="predicted"/>
<dbReference type="Pfam" id="PF00440">
    <property type="entry name" value="TetR_N"/>
    <property type="match status" value="1"/>
</dbReference>
<dbReference type="PRINTS" id="PR00455">
    <property type="entry name" value="HTHTETR"/>
</dbReference>
<dbReference type="RefSeq" id="WP_112432565.1">
    <property type="nucleotide sequence ID" value="NZ_MCIF01000002.1"/>
</dbReference>
<keyword evidence="2 4" id="KW-0238">DNA-binding</keyword>
<protein>
    <recommendedName>
        <fullName evidence="5">HTH tetR-type domain-containing protein</fullName>
    </recommendedName>
</protein>
<evidence type="ECO:0000256" key="1">
    <source>
        <dbReference type="ARBA" id="ARBA00023015"/>
    </source>
</evidence>
<dbReference type="InterPro" id="IPR050109">
    <property type="entry name" value="HTH-type_TetR-like_transc_reg"/>
</dbReference>
<evidence type="ECO:0000313" key="6">
    <source>
        <dbReference type="EMBL" id="RAQ97830.1"/>
    </source>
</evidence>
<comment type="caution">
    <text evidence="6">The sequence shown here is derived from an EMBL/GenBank/DDBJ whole genome shotgun (WGS) entry which is preliminary data.</text>
</comment>
<dbReference type="Gene3D" id="1.10.357.10">
    <property type="entry name" value="Tetracycline Repressor, domain 2"/>
    <property type="match status" value="1"/>
</dbReference>
<feature type="domain" description="HTH tetR-type" evidence="5">
    <location>
        <begin position="15"/>
        <end position="75"/>
    </location>
</feature>
<dbReference type="EMBL" id="MCIF01000002">
    <property type="protein sequence ID" value="RAQ97830.1"/>
    <property type="molecule type" value="Genomic_DNA"/>
</dbReference>
<dbReference type="InterPro" id="IPR001647">
    <property type="entry name" value="HTH_TetR"/>
</dbReference>
<evidence type="ECO:0000256" key="4">
    <source>
        <dbReference type="PROSITE-ProRule" id="PRU00335"/>
    </source>
</evidence>
<keyword evidence="7" id="KW-1185">Reference proteome</keyword>
<dbReference type="GO" id="GO:0003700">
    <property type="term" value="F:DNA-binding transcription factor activity"/>
    <property type="evidence" value="ECO:0007669"/>
    <property type="project" value="TreeGrafter"/>
</dbReference>
<dbReference type="GO" id="GO:0000976">
    <property type="term" value="F:transcription cis-regulatory region binding"/>
    <property type="evidence" value="ECO:0007669"/>
    <property type="project" value="TreeGrafter"/>
</dbReference>
<dbReference type="AlphaFoldDB" id="A0A328VQ22"/>
<dbReference type="InterPro" id="IPR011075">
    <property type="entry name" value="TetR_C"/>
</dbReference>
<organism evidence="6 7">
    <name type="scientific">Thermogemmatispora tikiterensis</name>
    <dbReference type="NCBI Taxonomy" id="1825093"/>
    <lineage>
        <taxon>Bacteria</taxon>
        <taxon>Bacillati</taxon>
        <taxon>Chloroflexota</taxon>
        <taxon>Ktedonobacteria</taxon>
        <taxon>Thermogemmatisporales</taxon>
        <taxon>Thermogemmatisporaceae</taxon>
        <taxon>Thermogemmatispora</taxon>
    </lineage>
</organism>
<evidence type="ECO:0000313" key="7">
    <source>
        <dbReference type="Proteomes" id="UP000248706"/>
    </source>
</evidence>
<feature type="DNA-binding region" description="H-T-H motif" evidence="4">
    <location>
        <begin position="38"/>
        <end position="57"/>
    </location>
</feature>
<evidence type="ECO:0000256" key="3">
    <source>
        <dbReference type="ARBA" id="ARBA00023163"/>
    </source>
</evidence>
<dbReference type="SUPFAM" id="SSF48498">
    <property type="entry name" value="Tetracyclin repressor-like, C-terminal domain"/>
    <property type="match status" value="1"/>
</dbReference>
<evidence type="ECO:0000256" key="2">
    <source>
        <dbReference type="ARBA" id="ARBA00023125"/>
    </source>
</evidence>
<keyword evidence="1" id="KW-0805">Transcription regulation</keyword>
<dbReference type="PANTHER" id="PTHR30055:SF148">
    <property type="entry name" value="TETR-FAMILY TRANSCRIPTIONAL REGULATOR"/>
    <property type="match status" value="1"/>
</dbReference>
<dbReference type="SUPFAM" id="SSF46689">
    <property type="entry name" value="Homeodomain-like"/>
    <property type="match status" value="1"/>
</dbReference>
<dbReference type="PROSITE" id="PS50977">
    <property type="entry name" value="HTH_TETR_2"/>
    <property type="match status" value="1"/>
</dbReference>
<evidence type="ECO:0000259" key="5">
    <source>
        <dbReference type="PROSITE" id="PS50977"/>
    </source>
</evidence>
<keyword evidence="3" id="KW-0804">Transcription</keyword>
<dbReference type="Pfam" id="PF16859">
    <property type="entry name" value="TetR_C_11"/>
    <property type="match status" value="1"/>
</dbReference>